<dbReference type="GO" id="GO:0017004">
    <property type="term" value="P:cytochrome complex assembly"/>
    <property type="evidence" value="ECO:0007669"/>
    <property type="project" value="UniProtKB-KW"/>
</dbReference>
<keyword evidence="4" id="KW-0676">Redox-active center</keyword>
<dbReference type="EMBL" id="QGGO01000001">
    <property type="protein sequence ID" value="PWK29346.1"/>
    <property type="molecule type" value="Genomic_DNA"/>
</dbReference>
<keyword evidence="7" id="KW-0413">Isomerase</keyword>
<evidence type="ECO:0000256" key="2">
    <source>
        <dbReference type="ARBA" id="ARBA00022748"/>
    </source>
</evidence>
<dbReference type="InterPro" id="IPR013766">
    <property type="entry name" value="Thioredoxin_domain"/>
</dbReference>
<keyword evidence="3" id="KW-1015">Disulfide bond</keyword>
<feature type="domain" description="Thioredoxin" evidence="6">
    <location>
        <begin position="324"/>
        <end position="481"/>
    </location>
</feature>
<comment type="subcellular location">
    <subcellularLocation>
        <location evidence="1">Cell envelope</location>
    </subcellularLocation>
</comment>
<dbReference type="InterPro" id="IPR050553">
    <property type="entry name" value="Thioredoxin_ResA/DsbE_sf"/>
</dbReference>
<evidence type="ECO:0000256" key="3">
    <source>
        <dbReference type="ARBA" id="ARBA00023157"/>
    </source>
</evidence>
<dbReference type="PANTHER" id="PTHR42852:SF6">
    <property type="entry name" value="THIOL:DISULFIDE INTERCHANGE PROTEIN DSBE"/>
    <property type="match status" value="1"/>
</dbReference>
<evidence type="ECO:0000313" key="8">
    <source>
        <dbReference type="Proteomes" id="UP000245489"/>
    </source>
</evidence>
<evidence type="ECO:0000313" key="7">
    <source>
        <dbReference type="EMBL" id="PWK29346.1"/>
    </source>
</evidence>
<evidence type="ECO:0000256" key="1">
    <source>
        <dbReference type="ARBA" id="ARBA00004196"/>
    </source>
</evidence>
<keyword evidence="5" id="KW-0732">Signal</keyword>
<name>A0A316EEB2_9BACT</name>
<evidence type="ECO:0000259" key="6">
    <source>
        <dbReference type="PROSITE" id="PS51352"/>
    </source>
</evidence>
<comment type="caution">
    <text evidence="7">The sequence shown here is derived from an EMBL/GenBank/DDBJ whole genome shotgun (WGS) entry which is preliminary data.</text>
</comment>
<sequence>MKRLIFVLSFFFSFQSFSQNVSISGSAENAQGDTLKLVYDPLLLGIKPQTQEHIFTSGKDFKFSIDIESKSVIELRFKQQQIILFLGKGDNISLNFDAKDLHKSITFKGNREVENTFLEKFYQKFKTDFSSQIMFAKIADKPIDVLEMGLFDAKKAQSDFYKTYPEQATFSEEFKKYLENQIRWNYWYYILAYPVVRGNANTGQTQVISLPSPVLEGLDDKKIQDETALISSAYRNFLIYYVTYYNSKEHSFNKYTDMNKAMEDKHRFAREHLPVKAYQFYLAYLLENQCLACLPSTVRNTFAALNITPNSEQYTNLVKEKCGELMAKKDEEVAKKKDDGKKWFKALTTSGDTLSLADLKGKVVYLDFWASWCGPCRKEFPFSKLLHDKLTEKQKKQLVFLYISIDEVEENWRKAMIDMKLDNGTNIHSVGGWDSNAAKFFRLQSIPRYMLMNKKGEIIDPNAKRPSDPEVLKDIIKLLEEK</sequence>
<dbReference type="GO" id="GO:0030313">
    <property type="term" value="C:cell envelope"/>
    <property type="evidence" value="ECO:0007669"/>
    <property type="project" value="UniProtKB-SubCell"/>
</dbReference>
<dbReference type="RefSeq" id="WP_109740975.1">
    <property type="nucleotide sequence ID" value="NZ_QGGO01000001.1"/>
</dbReference>
<feature type="chain" id="PRO_5016353161" evidence="5">
    <location>
        <begin position="19"/>
        <end position="482"/>
    </location>
</feature>
<dbReference type="InterPro" id="IPR012336">
    <property type="entry name" value="Thioredoxin-like_fold"/>
</dbReference>
<dbReference type="PANTHER" id="PTHR42852">
    <property type="entry name" value="THIOL:DISULFIDE INTERCHANGE PROTEIN DSBE"/>
    <property type="match status" value="1"/>
</dbReference>
<dbReference type="GO" id="GO:0016853">
    <property type="term" value="F:isomerase activity"/>
    <property type="evidence" value="ECO:0007669"/>
    <property type="project" value="UniProtKB-KW"/>
</dbReference>
<evidence type="ECO:0000256" key="4">
    <source>
        <dbReference type="ARBA" id="ARBA00023284"/>
    </source>
</evidence>
<dbReference type="AlphaFoldDB" id="A0A316EEB2"/>
<proteinExistence type="predicted"/>
<keyword evidence="2" id="KW-0201">Cytochrome c-type biogenesis</keyword>
<dbReference type="Proteomes" id="UP000245489">
    <property type="component" value="Unassembled WGS sequence"/>
</dbReference>
<accession>A0A316EEB2</accession>
<dbReference type="OrthoDB" id="6399635at2"/>
<dbReference type="CDD" id="cd02966">
    <property type="entry name" value="TlpA_like_family"/>
    <property type="match status" value="1"/>
</dbReference>
<protein>
    <submittedName>
        <fullName evidence="7">Thiol-disulfide isomerase/thioredoxin</fullName>
    </submittedName>
</protein>
<dbReference type="PROSITE" id="PS51352">
    <property type="entry name" value="THIOREDOXIN_2"/>
    <property type="match status" value="1"/>
</dbReference>
<evidence type="ECO:0000256" key="5">
    <source>
        <dbReference type="SAM" id="SignalP"/>
    </source>
</evidence>
<dbReference type="SUPFAM" id="SSF52833">
    <property type="entry name" value="Thioredoxin-like"/>
    <property type="match status" value="1"/>
</dbReference>
<organism evidence="7 8">
    <name type="scientific">Arcicella aurantiaca</name>
    <dbReference type="NCBI Taxonomy" id="591202"/>
    <lineage>
        <taxon>Bacteria</taxon>
        <taxon>Pseudomonadati</taxon>
        <taxon>Bacteroidota</taxon>
        <taxon>Cytophagia</taxon>
        <taxon>Cytophagales</taxon>
        <taxon>Flectobacillaceae</taxon>
        <taxon>Arcicella</taxon>
    </lineage>
</organism>
<feature type="signal peptide" evidence="5">
    <location>
        <begin position="1"/>
        <end position="18"/>
    </location>
</feature>
<reference evidence="7 8" key="1">
    <citation type="submission" date="2018-05" db="EMBL/GenBank/DDBJ databases">
        <title>Genomic Encyclopedia of Archaeal and Bacterial Type Strains, Phase II (KMG-II): from individual species to whole genera.</title>
        <authorList>
            <person name="Goeker M."/>
        </authorList>
    </citation>
    <scope>NUCLEOTIDE SEQUENCE [LARGE SCALE GENOMIC DNA]</scope>
    <source>
        <strain evidence="7 8">DSM 22214</strain>
    </source>
</reference>
<dbReference type="InterPro" id="IPR036249">
    <property type="entry name" value="Thioredoxin-like_sf"/>
</dbReference>
<dbReference type="Pfam" id="PF13905">
    <property type="entry name" value="Thioredoxin_8"/>
    <property type="match status" value="1"/>
</dbReference>
<gene>
    <name evidence="7" type="ORF">LV89_00186</name>
</gene>
<keyword evidence="8" id="KW-1185">Reference proteome</keyword>
<dbReference type="Gene3D" id="3.40.30.10">
    <property type="entry name" value="Glutaredoxin"/>
    <property type="match status" value="1"/>
</dbReference>